<proteinExistence type="inferred from homology"/>
<accession>A0A0H3AEQ5</accession>
<evidence type="ECO:0000256" key="18">
    <source>
        <dbReference type="SAM" id="MobiDB-lite"/>
    </source>
</evidence>
<dbReference type="PATRIC" id="fig|345073.21.peg.3020"/>
<dbReference type="Pfam" id="PF00561">
    <property type="entry name" value="Abhydrolase_1"/>
    <property type="match status" value="1"/>
</dbReference>
<dbReference type="GO" id="GO:0004806">
    <property type="term" value="F:triacylglycerol lipase activity"/>
    <property type="evidence" value="ECO:0007669"/>
    <property type="project" value="UniProtKB-EC"/>
</dbReference>
<dbReference type="InterPro" id="IPR000073">
    <property type="entry name" value="AB_hydrolase_1"/>
</dbReference>
<evidence type="ECO:0000256" key="17">
    <source>
        <dbReference type="ARBA" id="ARBA00081253"/>
    </source>
</evidence>
<evidence type="ECO:0000256" key="6">
    <source>
        <dbReference type="ARBA" id="ARBA00022525"/>
    </source>
</evidence>
<comment type="subcellular location">
    <subcellularLocation>
        <location evidence="3">Secreted</location>
    </subcellularLocation>
</comment>
<evidence type="ECO:0000256" key="3">
    <source>
        <dbReference type="ARBA" id="ARBA00004613"/>
    </source>
</evidence>
<dbReference type="AlphaFoldDB" id="A0A0H3AEQ5"/>
<dbReference type="KEGG" id="vco:VC0395_1006"/>
<evidence type="ECO:0000259" key="19">
    <source>
        <dbReference type="Pfam" id="PF00561"/>
    </source>
</evidence>
<dbReference type="FunFam" id="3.40.50.1820:FF:000229">
    <property type="entry name" value="Lactonizing lipase"/>
    <property type="match status" value="1"/>
</dbReference>
<name>A0A0H3AEQ5_VIBC3</name>
<keyword evidence="9 20" id="KW-0378">Hydrolase</keyword>
<protein>
    <recommendedName>
        <fullName evidence="14">Triacylglycerol lipase</fullName>
        <ecNumber evidence="5">3.1.1.3</ecNumber>
    </recommendedName>
    <alternativeName>
        <fullName evidence="17">Extracellular lipase</fullName>
    </alternativeName>
    <alternativeName>
        <fullName evidence="16">Triacylglycerol ester hydrolase</fullName>
    </alternativeName>
</protein>
<dbReference type="Proteomes" id="UP000000249">
    <property type="component" value="Chromosome 2"/>
</dbReference>
<keyword evidence="11" id="KW-0442">Lipid degradation</keyword>
<evidence type="ECO:0000256" key="2">
    <source>
        <dbReference type="ARBA" id="ARBA00001913"/>
    </source>
</evidence>
<evidence type="ECO:0000313" key="20">
    <source>
        <dbReference type="EMBL" id="ABQ18852.1"/>
    </source>
</evidence>
<comment type="cofactor">
    <cofactor evidence="2">
        <name>Ca(2+)</name>
        <dbReference type="ChEBI" id="CHEBI:29108"/>
    </cofactor>
</comment>
<evidence type="ECO:0000256" key="11">
    <source>
        <dbReference type="ARBA" id="ARBA00022963"/>
    </source>
</evidence>
<keyword evidence="13" id="KW-1015">Disulfide bond</keyword>
<dbReference type="Gene3D" id="3.40.50.1820">
    <property type="entry name" value="alpha/beta hydrolase"/>
    <property type="match status" value="1"/>
</dbReference>
<organism evidence="20 21">
    <name type="scientific">Vibrio cholerae serotype O1 (strain ATCC 39541 / Classical Ogawa 395 / O395)</name>
    <dbReference type="NCBI Taxonomy" id="345073"/>
    <lineage>
        <taxon>Bacteria</taxon>
        <taxon>Pseudomonadati</taxon>
        <taxon>Pseudomonadota</taxon>
        <taxon>Gammaproteobacteria</taxon>
        <taxon>Vibrionales</taxon>
        <taxon>Vibrionaceae</taxon>
        <taxon>Vibrio</taxon>
    </lineage>
</organism>
<evidence type="ECO:0000256" key="8">
    <source>
        <dbReference type="ARBA" id="ARBA00022729"/>
    </source>
</evidence>
<evidence type="ECO:0000256" key="1">
    <source>
        <dbReference type="ARBA" id="ARBA00001024"/>
    </source>
</evidence>
<keyword evidence="10" id="KW-0106">Calcium</keyword>
<feature type="compositionally biased region" description="Polar residues" evidence="18">
    <location>
        <begin position="1"/>
        <end position="16"/>
    </location>
</feature>
<sequence length="339" mass="36007">MTLFSVNETHATSCGSKTEDKNEKEYPLNKIIILIALSLFSSSIWAGTSAHALSQQGYTQTRYPIVLVHGLFGFDTLAGMDYFHGIPQSLTRDGAQVYVAQVSATNSSERRGEQLLAQVESLLAVTGAKKVNLIGHSHGGPTIRYVASVRPDLVASVTSIGGVHKGSAVADLVRGVIPSGSVSEQVAVGLTQGLVALIDLLSGGKAHPQDPLASLAALTTEGSLKFNQYYPEGVPTSACGEGAYQVNGVRYYSWSGAATVTNILDPSDVAMGLIGLVFNEPNDGLVATCSTHLGKVIRDDYRMNHLDEINGLLGIHSLFETDPVTLYRQHANRLKQAGL</sequence>
<dbReference type="EMBL" id="CP000626">
    <property type="protein sequence ID" value="ABQ18852.1"/>
    <property type="molecule type" value="Genomic_DNA"/>
</dbReference>
<keyword evidence="12" id="KW-0443">Lipid metabolism</keyword>
<comment type="similarity">
    <text evidence="15">Belongs to the AB hydrolase superfamily. Pseudomonas lipase family.</text>
</comment>
<dbReference type="GO" id="GO:0016042">
    <property type="term" value="P:lipid catabolic process"/>
    <property type="evidence" value="ECO:0007669"/>
    <property type="project" value="UniProtKB-KW"/>
</dbReference>
<dbReference type="EC" id="3.1.1.3" evidence="5"/>
<keyword evidence="8" id="KW-0732">Signal</keyword>
<dbReference type="SUPFAM" id="SSF53474">
    <property type="entry name" value="alpha/beta-Hydrolases"/>
    <property type="match status" value="1"/>
</dbReference>
<dbReference type="GO" id="GO:0046872">
    <property type="term" value="F:metal ion binding"/>
    <property type="evidence" value="ECO:0007669"/>
    <property type="project" value="UniProtKB-KW"/>
</dbReference>
<reference evidence="20 21" key="1">
    <citation type="submission" date="2007-03" db="EMBL/GenBank/DDBJ databases">
        <authorList>
            <person name="Heidelberg J."/>
        </authorList>
    </citation>
    <scope>NUCLEOTIDE SEQUENCE [LARGE SCALE GENOMIC DNA]</scope>
    <source>
        <strain evidence="21">ATCC 39541 / Classical Ogawa 395 / O395</strain>
    </source>
</reference>
<dbReference type="eggNOG" id="COG1075">
    <property type="taxonomic scope" value="Bacteria"/>
</dbReference>
<evidence type="ECO:0000256" key="13">
    <source>
        <dbReference type="ARBA" id="ARBA00023157"/>
    </source>
</evidence>
<evidence type="ECO:0000256" key="10">
    <source>
        <dbReference type="ARBA" id="ARBA00022837"/>
    </source>
</evidence>
<evidence type="ECO:0000256" key="15">
    <source>
        <dbReference type="ARBA" id="ARBA00060929"/>
    </source>
</evidence>
<feature type="region of interest" description="Disordered" evidence="18">
    <location>
        <begin position="1"/>
        <end position="21"/>
    </location>
</feature>
<evidence type="ECO:0000256" key="16">
    <source>
        <dbReference type="ARBA" id="ARBA00079815"/>
    </source>
</evidence>
<evidence type="ECO:0000313" key="21">
    <source>
        <dbReference type="Proteomes" id="UP000000249"/>
    </source>
</evidence>
<dbReference type="GO" id="GO:0005576">
    <property type="term" value="C:extracellular region"/>
    <property type="evidence" value="ECO:0007669"/>
    <property type="project" value="UniProtKB-SubCell"/>
</dbReference>
<evidence type="ECO:0000256" key="12">
    <source>
        <dbReference type="ARBA" id="ARBA00023098"/>
    </source>
</evidence>
<comment type="catalytic activity">
    <reaction evidence="1">
        <text>a triacylglycerol + H2O = a diacylglycerol + a fatty acid + H(+)</text>
        <dbReference type="Rhea" id="RHEA:12044"/>
        <dbReference type="ChEBI" id="CHEBI:15377"/>
        <dbReference type="ChEBI" id="CHEBI:15378"/>
        <dbReference type="ChEBI" id="CHEBI:17855"/>
        <dbReference type="ChEBI" id="CHEBI:18035"/>
        <dbReference type="ChEBI" id="CHEBI:28868"/>
        <dbReference type="EC" id="3.1.1.3"/>
    </reaction>
</comment>
<comment type="subunit">
    <text evidence="4">Monomer.</text>
</comment>
<evidence type="ECO:0000256" key="7">
    <source>
        <dbReference type="ARBA" id="ARBA00022723"/>
    </source>
</evidence>
<keyword evidence="6" id="KW-0964">Secreted</keyword>
<evidence type="ECO:0000256" key="9">
    <source>
        <dbReference type="ARBA" id="ARBA00022801"/>
    </source>
</evidence>
<evidence type="ECO:0000256" key="4">
    <source>
        <dbReference type="ARBA" id="ARBA00011245"/>
    </source>
</evidence>
<keyword evidence="7" id="KW-0479">Metal-binding</keyword>
<gene>
    <name evidence="20" type="primary">hlyC</name>
    <name evidence="20" type="ordered locus">VC0395_1006</name>
</gene>
<evidence type="ECO:0000256" key="5">
    <source>
        <dbReference type="ARBA" id="ARBA00013279"/>
    </source>
</evidence>
<dbReference type="KEGG" id="vcr:VC395_A0258"/>
<feature type="domain" description="AB hydrolase-1" evidence="19">
    <location>
        <begin position="63"/>
        <end position="307"/>
    </location>
</feature>
<dbReference type="InterPro" id="IPR029058">
    <property type="entry name" value="AB_hydrolase_fold"/>
</dbReference>
<evidence type="ECO:0000256" key="14">
    <source>
        <dbReference type="ARBA" id="ARBA00023487"/>
    </source>
</evidence>